<keyword evidence="1" id="KW-1133">Transmembrane helix</keyword>
<keyword evidence="1" id="KW-0472">Membrane</keyword>
<proteinExistence type="predicted"/>
<evidence type="ECO:0000256" key="1">
    <source>
        <dbReference type="SAM" id="Phobius"/>
    </source>
</evidence>
<gene>
    <name evidence="2" type="ORF">IC610_00605</name>
</gene>
<feature type="transmembrane region" description="Helical" evidence="1">
    <location>
        <begin position="47"/>
        <end position="70"/>
    </location>
</feature>
<feature type="transmembrane region" description="Helical" evidence="1">
    <location>
        <begin position="82"/>
        <end position="103"/>
    </location>
</feature>
<organism evidence="2 3">
    <name type="scientific">Chryseobacterium caseinilyticum</name>
    <dbReference type="NCBI Taxonomy" id="2771428"/>
    <lineage>
        <taxon>Bacteria</taxon>
        <taxon>Pseudomonadati</taxon>
        <taxon>Bacteroidota</taxon>
        <taxon>Flavobacteriia</taxon>
        <taxon>Flavobacteriales</taxon>
        <taxon>Weeksellaceae</taxon>
        <taxon>Chryseobacterium group</taxon>
        <taxon>Chryseobacterium</taxon>
    </lineage>
</organism>
<reference evidence="2 3" key="1">
    <citation type="submission" date="2020-09" db="EMBL/GenBank/DDBJ databases">
        <title>Genome seq and assembly of Chryseobacterium sp.</title>
        <authorList>
            <person name="Chhetri G."/>
        </authorList>
    </citation>
    <scope>NUCLEOTIDE SEQUENCE [LARGE SCALE GENOMIC DNA]</scope>
    <source>
        <strain evidence="2 3">GCR10</strain>
    </source>
</reference>
<feature type="transmembrane region" description="Helical" evidence="1">
    <location>
        <begin position="9"/>
        <end position="27"/>
    </location>
</feature>
<evidence type="ECO:0000313" key="3">
    <source>
        <dbReference type="Proteomes" id="UP000637299"/>
    </source>
</evidence>
<sequence length="151" mass="17186">MGKLLLKYWIINVLFSLSLFVLYRILISEKNYPDSNGLDFLFNILDILVNLGFSFIFLILLPVCSLTFFLNLTVKIRKQFYLSLLTFTAIPAGVLIYVLTAFIDTSVSGTSILTTASILTMVYLIFTSIQFRVFRKRQLSLAESDKSPGLF</sequence>
<accession>A0ABR8Z6J1</accession>
<feature type="transmembrane region" description="Helical" evidence="1">
    <location>
        <begin position="109"/>
        <end position="129"/>
    </location>
</feature>
<evidence type="ECO:0000313" key="2">
    <source>
        <dbReference type="EMBL" id="MBD8080915.1"/>
    </source>
</evidence>
<keyword evidence="3" id="KW-1185">Reference proteome</keyword>
<keyword evidence="1" id="KW-0812">Transmembrane</keyword>
<dbReference type="Proteomes" id="UP000637299">
    <property type="component" value="Unassembled WGS sequence"/>
</dbReference>
<dbReference type="EMBL" id="JACYFS010000001">
    <property type="protein sequence ID" value="MBD8080915.1"/>
    <property type="molecule type" value="Genomic_DNA"/>
</dbReference>
<protein>
    <submittedName>
        <fullName evidence="2">Uncharacterized protein</fullName>
    </submittedName>
</protein>
<name>A0ABR8Z6J1_9FLAO</name>
<dbReference type="RefSeq" id="WP_191734748.1">
    <property type="nucleotide sequence ID" value="NZ_JACYFS010000001.1"/>
</dbReference>
<comment type="caution">
    <text evidence="2">The sequence shown here is derived from an EMBL/GenBank/DDBJ whole genome shotgun (WGS) entry which is preliminary data.</text>
</comment>